<feature type="transmembrane region" description="Helical" evidence="5">
    <location>
        <begin position="115"/>
        <end position="135"/>
    </location>
</feature>
<keyword evidence="4 5" id="KW-0472">Membrane</keyword>
<proteinExistence type="predicted"/>
<keyword evidence="3 5" id="KW-1133">Transmembrane helix</keyword>
<feature type="transmembrane region" description="Helical" evidence="5">
    <location>
        <begin position="179"/>
        <end position="197"/>
    </location>
</feature>
<name>A0A7W9BFB3_9SPHN</name>
<reference evidence="7 8" key="1">
    <citation type="submission" date="2020-08" db="EMBL/GenBank/DDBJ databases">
        <title>Genomic Encyclopedia of Type Strains, Phase IV (KMG-IV): sequencing the most valuable type-strain genomes for metagenomic binning, comparative biology and taxonomic classification.</title>
        <authorList>
            <person name="Goeker M."/>
        </authorList>
    </citation>
    <scope>NUCLEOTIDE SEQUENCE [LARGE SCALE GENOMIC DNA]</scope>
    <source>
        <strain evidence="7 8">DSM 100044</strain>
    </source>
</reference>
<accession>A0A7W9BFB3</accession>
<evidence type="ECO:0000259" key="6">
    <source>
        <dbReference type="Pfam" id="PF04932"/>
    </source>
</evidence>
<dbReference type="Proteomes" id="UP000546200">
    <property type="component" value="Unassembled WGS sequence"/>
</dbReference>
<dbReference type="EMBL" id="JACIJK010000009">
    <property type="protein sequence ID" value="MBB5716155.1"/>
    <property type="molecule type" value="Genomic_DNA"/>
</dbReference>
<evidence type="ECO:0000256" key="4">
    <source>
        <dbReference type="ARBA" id="ARBA00023136"/>
    </source>
</evidence>
<feature type="transmembrane region" description="Helical" evidence="5">
    <location>
        <begin position="12"/>
        <end position="30"/>
    </location>
</feature>
<organism evidence="7 8">
    <name type="scientific">Sphingomonas aerophila</name>
    <dbReference type="NCBI Taxonomy" id="1344948"/>
    <lineage>
        <taxon>Bacteria</taxon>
        <taxon>Pseudomonadati</taxon>
        <taxon>Pseudomonadota</taxon>
        <taxon>Alphaproteobacteria</taxon>
        <taxon>Sphingomonadales</taxon>
        <taxon>Sphingomonadaceae</taxon>
        <taxon>Sphingomonas</taxon>
    </lineage>
</organism>
<dbReference type="RefSeq" id="WP_184059166.1">
    <property type="nucleotide sequence ID" value="NZ_JACIJK010000009.1"/>
</dbReference>
<feature type="domain" description="O-antigen ligase-related" evidence="6">
    <location>
        <begin position="187"/>
        <end position="338"/>
    </location>
</feature>
<keyword evidence="2 5" id="KW-0812">Transmembrane</keyword>
<feature type="transmembrane region" description="Helical" evidence="5">
    <location>
        <begin position="203"/>
        <end position="220"/>
    </location>
</feature>
<feature type="transmembrane region" description="Helical" evidence="5">
    <location>
        <begin position="65"/>
        <end position="85"/>
    </location>
</feature>
<feature type="transmembrane region" description="Helical" evidence="5">
    <location>
        <begin position="36"/>
        <end position="53"/>
    </location>
</feature>
<gene>
    <name evidence="7" type="ORF">FHS94_003015</name>
</gene>
<evidence type="ECO:0000256" key="3">
    <source>
        <dbReference type="ARBA" id="ARBA00022989"/>
    </source>
</evidence>
<evidence type="ECO:0000256" key="5">
    <source>
        <dbReference type="SAM" id="Phobius"/>
    </source>
</evidence>
<keyword evidence="8" id="KW-1185">Reference proteome</keyword>
<dbReference type="AlphaFoldDB" id="A0A7W9BFB3"/>
<protein>
    <submittedName>
        <fullName evidence="7">Exopolysaccharide production protein ExoQ</fullName>
    </submittedName>
</protein>
<comment type="caution">
    <text evidence="7">The sequence shown here is derived from an EMBL/GenBank/DDBJ whole genome shotgun (WGS) entry which is preliminary data.</text>
</comment>
<comment type="subcellular location">
    <subcellularLocation>
        <location evidence="1">Membrane</location>
        <topology evidence="1">Multi-pass membrane protein</topology>
    </subcellularLocation>
</comment>
<sequence>MPSLSQEASSRWERLALGGLAAVTLTAYFFCSAISSSWGLWVFLLCWAAVLAVRPSLILEHFQGWLIWLLPALCMLSTAWSRWQSLTFKQATEYIVFTLAVMTMAKVVGRRSTLLAVVAALVVVVGISLATGTGGRLFSSPGTIALRGIYASKNFLVFNCAVLSVSALVGALDKGFPPLARLFCIGAIFLGIVVGYMGHSLGGMVAMVIAMMFVLVTALGSKLTMSLRFSLVALLLATITVIVVGFLVIPPDLLGEALRSVGKSSDLTGRTILWAQARLEMEQHPWLGIGFAAYWHPEFYDALGLYRALGIDAMTGFHFHNLFYESAVELGYVGVLVMAITLLTITGKGLARFVTDPSISSSFTLGVMTLLLSRVYLEVDFLSPFSEGTFLVTLCYAFLKPDRVALGSRAKPSFRTDDLLKFRDDEMREETATSR</sequence>
<dbReference type="PANTHER" id="PTHR37422">
    <property type="entry name" value="TEICHURONIC ACID BIOSYNTHESIS PROTEIN TUAE"/>
    <property type="match status" value="1"/>
</dbReference>
<feature type="transmembrane region" description="Helical" evidence="5">
    <location>
        <begin position="227"/>
        <end position="249"/>
    </location>
</feature>
<evidence type="ECO:0000256" key="2">
    <source>
        <dbReference type="ARBA" id="ARBA00022692"/>
    </source>
</evidence>
<feature type="transmembrane region" description="Helical" evidence="5">
    <location>
        <begin position="155"/>
        <end position="172"/>
    </location>
</feature>
<dbReference type="InterPro" id="IPR007016">
    <property type="entry name" value="O-antigen_ligase-rel_domated"/>
</dbReference>
<dbReference type="PANTHER" id="PTHR37422:SF17">
    <property type="entry name" value="O-ANTIGEN LIGASE"/>
    <property type="match status" value="1"/>
</dbReference>
<evidence type="ECO:0000256" key="1">
    <source>
        <dbReference type="ARBA" id="ARBA00004141"/>
    </source>
</evidence>
<feature type="transmembrane region" description="Helical" evidence="5">
    <location>
        <begin position="330"/>
        <end position="351"/>
    </location>
</feature>
<evidence type="ECO:0000313" key="7">
    <source>
        <dbReference type="EMBL" id="MBB5716155.1"/>
    </source>
</evidence>
<dbReference type="Pfam" id="PF04932">
    <property type="entry name" value="Wzy_C"/>
    <property type="match status" value="1"/>
</dbReference>
<dbReference type="GO" id="GO:0016020">
    <property type="term" value="C:membrane"/>
    <property type="evidence" value="ECO:0007669"/>
    <property type="project" value="UniProtKB-SubCell"/>
</dbReference>
<dbReference type="InterPro" id="IPR051533">
    <property type="entry name" value="WaaL-like"/>
</dbReference>
<evidence type="ECO:0000313" key="8">
    <source>
        <dbReference type="Proteomes" id="UP000546200"/>
    </source>
</evidence>